<dbReference type="EMBL" id="ADBJ01000047">
    <property type="protein sequence ID" value="EFA76226.1"/>
    <property type="molecule type" value="Genomic_DNA"/>
</dbReference>
<keyword evidence="2" id="KW-1185">Reference proteome</keyword>
<accession>D3BPU3</accession>
<gene>
    <name evidence="1" type="ORF">PPL_09987</name>
</gene>
<dbReference type="Proteomes" id="UP000001396">
    <property type="component" value="Unassembled WGS sequence"/>
</dbReference>
<dbReference type="GeneID" id="31365459"/>
<comment type="caution">
    <text evidence="1">The sequence shown here is derived from an EMBL/GenBank/DDBJ whole genome shotgun (WGS) entry which is preliminary data.</text>
</comment>
<evidence type="ECO:0000313" key="2">
    <source>
        <dbReference type="Proteomes" id="UP000001396"/>
    </source>
</evidence>
<proteinExistence type="predicted"/>
<evidence type="ECO:0000313" key="1">
    <source>
        <dbReference type="EMBL" id="EFA76226.1"/>
    </source>
</evidence>
<name>D3BPU3_HETP5</name>
<dbReference type="AlphaFoldDB" id="D3BPU3"/>
<organism evidence="1 2">
    <name type="scientific">Heterostelium pallidum (strain ATCC 26659 / Pp 5 / PN500)</name>
    <name type="common">Cellular slime mold</name>
    <name type="synonym">Polysphondylium pallidum</name>
    <dbReference type="NCBI Taxonomy" id="670386"/>
    <lineage>
        <taxon>Eukaryota</taxon>
        <taxon>Amoebozoa</taxon>
        <taxon>Evosea</taxon>
        <taxon>Eumycetozoa</taxon>
        <taxon>Dictyostelia</taxon>
        <taxon>Acytosteliales</taxon>
        <taxon>Acytosteliaceae</taxon>
        <taxon>Heterostelium</taxon>
    </lineage>
</organism>
<reference evidence="1 2" key="1">
    <citation type="journal article" date="2011" name="Genome Res.">
        <title>Phylogeny-wide analysis of social amoeba genomes highlights ancient origins for complex intercellular communication.</title>
        <authorList>
            <person name="Heidel A.J."/>
            <person name="Lawal H.M."/>
            <person name="Felder M."/>
            <person name="Schilde C."/>
            <person name="Helps N.R."/>
            <person name="Tunggal B."/>
            <person name="Rivero F."/>
            <person name="John U."/>
            <person name="Schleicher M."/>
            <person name="Eichinger L."/>
            <person name="Platzer M."/>
            <person name="Noegel A.A."/>
            <person name="Schaap P."/>
            <person name="Gloeckner G."/>
        </authorList>
    </citation>
    <scope>NUCLEOTIDE SEQUENCE [LARGE SCALE GENOMIC DNA]</scope>
    <source>
        <strain evidence="2">ATCC 26659 / Pp 5 / PN500</strain>
    </source>
</reference>
<protein>
    <submittedName>
        <fullName evidence="1">Uncharacterized protein</fullName>
    </submittedName>
</protein>
<dbReference type="RefSeq" id="XP_020428359.1">
    <property type="nucleotide sequence ID" value="XM_020580774.1"/>
</dbReference>
<dbReference type="InParanoid" id="D3BPU3"/>
<sequence>MSSDKLVNGFTWVQPSYQKAESNADNNTNRIVIDHCWSILFGVAAGLFLGYEKIEKLEPGKQGGQYIHIRCRSQIHTVPSLLYLLPCQSTSGNHQESSNICGCRLL</sequence>